<organism evidence="2">
    <name type="scientific">Mycobacterium sp. (strain MCS)</name>
    <dbReference type="NCBI Taxonomy" id="164756"/>
    <lineage>
        <taxon>Bacteria</taxon>
        <taxon>Bacillati</taxon>
        <taxon>Actinomycetota</taxon>
        <taxon>Actinomycetes</taxon>
        <taxon>Mycobacteriales</taxon>
        <taxon>Mycobacteriaceae</taxon>
        <taxon>Mycobacterium</taxon>
    </lineage>
</organism>
<evidence type="ECO:0000256" key="1">
    <source>
        <dbReference type="SAM" id="MobiDB-lite"/>
    </source>
</evidence>
<dbReference type="AlphaFoldDB" id="A0A5Q5BGW5"/>
<reference evidence="2" key="1">
    <citation type="submission" date="2006-06" db="EMBL/GenBank/DDBJ databases">
        <title>Complete sequence of chromosome of Mycobacterium sp. MCS.</title>
        <authorList>
            <consortium name="US DOE Joint Genome Institute"/>
            <person name="Copeland A."/>
            <person name="Lucas S."/>
            <person name="Lapidus A."/>
            <person name="Barry K."/>
            <person name="Detter J.C."/>
            <person name="Glavina del Rio T."/>
            <person name="Hammon N."/>
            <person name="Israni S."/>
            <person name="Dalin E."/>
            <person name="Tice H."/>
            <person name="Pitluck S."/>
            <person name="Martinez M."/>
            <person name="Schmutz J."/>
            <person name="Larimer F."/>
            <person name="Land M."/>
            <person name="Hauser L."/>
            <person name="Kyrpides N."/>
            <person name="Kim E."/>
            <person name="Miller C.D."/>
            <person name="Hughes J.E."/>
            <person name="Anderson A.J."/>
            <person name="Sims R.C."/>
            <person name="Richardson P."/>
        </authorList>
    </citation>
    <scope>NUCLEOTIDE SEQUENCE [LARGE SCALE GENOMIC DNA]</scope>
    <source>
        <strain evidence="2">MCS</strain>
    </source>
</reference>
<feature type="region of interest" description="Disordered" evidence="1">
    <location>
        <begin position="1"/>
        <end position="68"/>
    </location>
</feature>
<accession>A0A5Q5BGW5</accession>
<dbReference type="InterPro" id="IPR045596">
    <property type="entry name" value="DUF6459"/>
</dbReference>
<dbReference type="KEGG" id="mmc:Mmcs_1354"/>
<dbReference type="EMBL" id="CP000384">
    <property type="protein sequence ID" value="ABG07466.1"/>
    <property type="molecule type" value="Genomic_DNA"/>
</dbReference>
<gene>
    <name evidence="2" type="ordered locus">Mmcs_1354</name>
</gene>
<sequence>MTQSSPSSSAHTERASLTSRVVDYEPTPTDVSVPACPAPSPAALHRRTPRMLRPAPRPDADPAAPRAAEPVAPRAAVAFADVALRRVLEVLDRRRPVVHLKPLLAPPLLDTVGALCRVRYGQPATLRRVRLRSAGPLAAEVCATYTRGERVRAIAARVEVVGDGRWQLVALQIG</sequence>
<evidence type="ECO:0000313" key="2">
    <source>
        <dbReference type="EMBL" id="ABG07466.1"/>
    </source>
</evidence>
<protein>
    <submittedName>
        <fullName evidence="2">Conserved hypothetical alanine arginine proline rich protein</fullName>
    </submittedName>
</protein>
<dbReference type="Pfam" id="PF20060">
    <property type="entry name" value="DUF6459"/>
    <property type="match status" value="1"/>
</dbReference>
<feature type="compositionally biased region" description="Polar residues" evidence="1">
    <location>
        <begin position="1"/>
        <end position="19"/>
    </location>
</feature>
<proteinExistence type="predicted"/>
<name>A0A5Q5BGW5_MYCSS</name>